<dbReference type="EMBL" id="CP011807">
    <property type="protein sequence ID" value="AKM29128.1"/>
    <property type="molecule type" value="Genomic_DNA"/>
</dbReference>
<sequence length="639" mass="69789">MSEASQRAARGDGHQSRLLRERRFAPFFWTQFLGAMNDNVFKIAFTSLVTYHASLFQEVDGKTAAFLISAIFIAPFLLFSATSGQIADKWDKARLIRLVKTLEIAIMVVGAAGFVWTSAPLLYVCTFLMGLHSTLFGPVKYAYLPQHLANHELVGGNGLVEMGTFVAILVGTITGGEMAGVGGRALPWIGGVCVGLAVLGRLVSTWVPQTPAAQPDLRINWNPFTETWRNLRIARMDRAVFQSLLGISWLWFLGATFLASFFGFARDVLGASPDVVTLLLAMFSVGIGVGSLLCERLSGGKVEIGLVPFGSIGMTVFAVDLYFASRGGADGATLQTVGQFISQPGHWRILADLFLLAMFGGFYSVPLYALIQSRSQPSHRARVIAANNILNALFMVVSALMAMMLTKAGFTIDQLYLVTGILNALVAVYLYTLLPEFLIRFVMWLMLHTVYRIDVKGADRIPDEGPCVLVCNHVSFADAVVIGASIRRPVRFVMDHRIFRIPVLSWFFRTVGAIPIAPAHEDAAGLERAYGQIAKALDAGEVVCIFPEGKLTASGELQVFRRGVQRIIERSPVPVVPMALRGLWGSFFSRHGGAAMTRPFKRGILNRLELVIGEPVAPALATPEALRDKVLKLRGPWPV</sequence>
<dbReference type="KEGG" id="pfg:AB870_01775"/>
<proteinExistence type="predicted"/>
<dbReference type="GO" id="GO:0005886">
    <property type="term" value="C:plasma membrane"/>
    <property type="evidence" value="ECO:0007669"/>
    <property type="project" value="UniProtKB-SubCell"/>
</dbReference>
<feature type="transmembrane region" description="Helical" evidence="7">
    <location>
        <begin position="239"/>
        <end position="263"/>
    </location>
</feature>
<feature type="domain" description="Phospholipid/glycerol acyltransferase" evidence="8">
    <location>
        <begin position="467"/>
        <end position="583"/>
    </location>
</feature>
<dbReference type="Gene3D" id="1.20.1250.20">
    <property type="entry name" value="MFS general substrate transporter like domains"/>
    <property type="match status" value="1"/>
</dbReference>
<dbReference type="PANTHER" id="PTHR43266">
    <property type="entry name" value="MACROLIDE-EFFLUX PROTEIN"/>
    <property type="match status" value="1"/>
</dbReference>
<dbReference type="Pfam" id="PF07690">
    <property type="entry name" value="MFS_1"/>
    <property type="match status" value="1"/>
</dbReference>
<keyword evidence="2" id="KW-0813">Transport</keyword>
<reference evidence="9" key="1">
    <citation type="submission" date="2016-06" db="EMBL/GenBank/DDBJ databases">
        <title>Complete Genome Sequence of Pandoraea faecigallinarum DSM-23572.</title>
        <authorList>
            <person name="Yong D."/>
            <person name="Ee R."/>
            <person name="Lim Y.-L."/>
            <person name="Yin W.-F."/>
            <person name="Chan K.-G."/>
        </authorList>
    </citation>
    <scope>NUCLEOTIDE SEQUENCE</scope>
    <source>
        <strain evidence="9">DSM 23572</strain>
    </source>
</reference>
<feature type="transmembrane region" description="Helical" evidence="7">
    <location>
        <begin position="306"/>
        <end position="325"/>
    </location>
</feature>
<dbReference type="Proteomes" id="UP000035651">
    <property type="component" value="Chromosome"/>
</dbReference>
<dbReference type="InterPro" id="IPR011701">
    <property type="entry name" value="MFS"/>
</dbReference>
<dbReference type="PANTHER" id="PTHR43266:SF2">
    <property type="entry name" value="MAJOR FACILITATOR SUPERFAMILY (MFS) PROFILE DOMAIN-CONTAINING PROTEIN"/>
    <property type="match status" value="1"/>
</dbReference>
<evidence type="ECO:0000256" key="4">
    <source>
        <dbReference type="ARBA" id="ARBA00022692"/>
    </source>
</evidence>
<evidence type="ECO:0000256" key="1">
    <source>
        <dbReference type="ARBA" id="ARBA00004651"/>
    </source>
</evidence>
<feature type="transmembrane region" description="Helical" evidence="7">
    <location>
        <begin position="64"/>
        <end position="83"/>
    </location>
</feature>
<accession>A0A0H3WRF2</accession>
<dbReference type="STRING" id="656179.AB870_01775"/>
<dbReference type="CDD" id="cd06173">
    <property type="entry name" value="MFS_MefA_like"/>
    <property type="match status" value="1"/>
</dbReference>
<dbReference type="RefSeq" id="WP_047905083.1">
    <property type="nucleotide sequence ID" value="NZ_CP011807.3"/>
</dbReference>
<dbReference type="OrthoDB" id="9803968at2"/>
<protein>
    <submittedName>
        <fullName evidence="9">Glycerol acyltransferase</fullName>
    </submittedName>
</protein>
<dbReference type="InterPro" id="IPR036259">
    <property type="entry name" value="MFS_trans_sf"/>
</dbReference>
<feature type="transmembrane region" description="Helical" evidence="7">
    <location>
        <begin position="345"/>
        <end position="371"/>
    </location>
</feature>
<evidence type="ECO:0000256" key="5">
    <source>
        <dbReference type="ARBA" id="ARBA00022989"/>
    </source>
</evidence>
<feature type="transmembrane region" description="Helical" evidence="7">
    <location>
        <begin position="153"/>
        <end position="173"/>
    </location>
</feature>
<feature type="transmembrane region" description="Helical" evidence="7">
    <location>
        <begin position="275"/>
        <end position="294"/>
    </location>
</feature>
<keyword evidence="10" id="KW-1185">Reference proteome</keyword>
<dbReference type="GO" id="GO:0016746">
    <property type="term" value="F:acyltransferase activity"/>
    <property type="evidence" value="ECO:0007669"/>
    <property type="project" value="UniProtKB-KW"/>
</dbReference>
<dbReference type="PATRIC" id="fig|656179.3.peg.397"/>
<evidence type="ECO:0000256" key="2">
    <source>
        <dbReference type="ARBA" id="ARBA00022448"/>
    </source>
</evidence>
<evidence type="ECO:0000313" key="10">
    <source>
        <dbReference type="Proteomes" id="UP000035651"/>
    </source>
</evidence>
<evidence type="ECO:0000256" key="7">
    <source>
        <dbReference type="SAM" id="Phobius"/>
    </source>
</evidence>
<organism evidence="9 10">
    <name type="scientific">Pandoraea faecigallinarum</name>
    <dbReference type="NCBI Taxonomy" id="656179"/>
    <lineage>
        <taxon>Bacteria</taxon>
        <taxon>Pseudomonadati</taxon>
        <taxon>Pseudomonadota</taxon>
        <taxon>Betaproteobacteria</taxon>
        <taxon>Burkholderiales</taxon>
        <taxon>Burkholderiaceae</taxon>
        <taxon>Pandoraea</taxon>
    </lineage>
</organism>
<keyword evidence="4 7" id="KW-0812">Transmembrane</keyword>
<keyword evidence="5 7" id="KW-1133">Transmembrane helix</keyword>
<feature type="transmembrane region" description="Helical" evidence="7">
    <location>
        <begin position="95"/>
        <end position="115"/>
    </location>
</feature>
<keyword evidence="9" id="KW-0012">Acyltransferase</keyword>
<dbReference type="CDD" id="cd07989">
    <property type="entry name" value="LPLAT_AGPAT-like"/>
    <property type="match status" value="1"/>
</dbReference>
<evidence type="ECO:0000256" key="6">
    <source>
        <dbReference type="ARBA" id="ARBA00023136"/>
    </source>
</evidence>
<evidence type="ECO:0000313" key="9">
    <source>
        <dbReference type="EMBL" id="AKM29128.1"/>
    </source>
</evidence>
<name>A0A0H3WRF2_9BURK</name>
<dbReference type="InterPro" id="IPR002123">
    <property type="entry name" value="Plipid/glycerol_acylTrfase"/>
</dbReference>
<dbReference type="SUPFAM" id="SSF103473">
    <property type="entry name" value="MFS general substrate transporter"/>
    <property type="match status" value="1"/>
</dbReference>
<feature type="transmembrane region" description="Helical" evidence="7">
    <location>
        <begin position="383"/>
        <end position="403"/>
    </location>
</feature>
<dbReference type="SMART" id="SM00563">
    <property type="entry name" value="PlsC"/>
    <property type="match status" value="1"/>
</dbReference>
<dbReference type="AlphaFoldDB" id="A0A0H3WRF2"/>
<keyword evidence="6 7" id="KW-0472">Membrane</keyword>
<keyword evidence="9" id="KW-0808">Transferase</keyword>
<feature type="transmembrane region" description="Helical" evidence="7">
    <location>
        <begin position="185"/>
        <end position="203"/>
    </location>
</feature>
<gene>
    <name evidence="9" type="ORF">AB870_01775</name>
</gene>
<keyword evidence="3" id="KW-1003">Cell membrane</keyword>
<dbReference type="GO" id="GO:0022857">
    <property type="term" value="F:transmembrane transporter activity"/>
    <property type="evidence" value="ECO:0007669"/>
    <property type="project" value="InterPro"/>
</dbReference>
<comment type="subcellular location">
    <subcellularLocation>
        <location evidence="1">Cell membrane</location>
        <topology evidence="1">Multi-pass membrane protein</topology>
    </subcellularLocation>
</comment>
<feature type="transmembrane region" description="Helical" evidence="7">
    <location>
        <begin position="415"/>
        <end position="434"/>
    </location>
</feature>
<dbReference type="SUPFAM" id="SSF69593">
    <property type="entry name" value="Glycerol-3-phosphate (1)-acyltransferase"/>
    <property type="match status" value="1"/>
</dbReference>
<evidence type="ECO:0000259" key="8">
    <source>
        <dbReference type="SMART" id="SM00563"/>
    </source>
</evidence>
<evidence type="ECO:0000256" key="3">
    <source>
        <dbReference type="ARBA" id="ARBA00022475"/>
    </source>
</evidence>
<dbReference type="Pfam" id="PF01553">
    <property type="entry name" value="Acyltransferase"/>
    <property type="match status" value="1"/>
</dbReference>